<sequence>MANTRDLAAPAASVRTAATKPRKNIKRCAGREHFSAGVIHLPGMERRDYPEFQTSEIPYLMVTQFRSGIIFLD</sequence>
<keyword evidence="3" id="KW-1185">Reference proteome</keyword>
<name>A0A0M8ZSC7_9HYME</name>
<feature type="region of interest" description="Disordered" evidence="1">
    <location>
        <begin position="1"/>
        <end position="23"/>
    </location>
</feature>
<dbReference type="Proteomes" id="UP000053105">
    <property type="component" value="Unassembled WGS sequence"/>
</dbReference>
<evidence type="ECO:0000313" key="2">
    <source>
        <dbReference type="EMBL" id="KOX68976.1"/>
    </source>
</evidence>
<reference evidence="2 3" key="1">
    <citation type="submission" date="2015-07" db="EMBL/GenBank/DDBJ databases">
        <title>The genome of Melipona quadrifasciata.</title>
        <authorList>
            <person name="Pan H."/>
            <person name="Kapheim K."/>
        </authorList>
    </citation>
    <scope>NUCLEOTIDE SEQUENCE [LARGE SCALE GENOMIC DNA]</scope>
    <source>
        <strain evidence="2">0111107301</strain>
        <tissue evidence="2">Whole body</tissue>
    </source>
</reference>
<evidence type="ECO:0000256" key="1">
    <source>
        <dbReference type="SAM" id="MobiDB-lite"/>
    </source>
</evidence>
<evidence type="ECO:0000313" key="3">
    <source>
        <dbReference type="Proteomes" id="UP000053105"/>
    </source>
</evidence>
<dbReference type="AlphaFoldDB" id="A0A0M8ZSC7"/>
<feature type="compositionally biased region" description="Low complexity" evidence="1">
    <location>
        <begin position="8"/>
        <end position="18"/>
    </location>
</feature>
<accession>A0A0M8ZSC7</accession>
<proteinExistence type="predicted"/>
<organism evidence="2 3">
    <name type="scientific">Melipona quadrifasciata</name>
    <dbReference type="NCBI Taxonomy" id="166423"/>
    <lineage>
        <taxon>Eukaryota</taxon>
        <taxon>Metazoa</taxon>
        <taxon>Ecdysozoa</taxon>
        <taxon>Arthropoda</taxon>
        <taxon>Hexapoda</taxon>
        <taxon>Insecta</taxon>
        <taxon>Pterygota</taxon>
        <taxon>Neoptera</taxon>
        <taxon>Endopterygota</taxon>
        <taxon>Hymenoptera</taxon>
        <taxon>Apocrita</taxon>
        <taxon>Aculeata</taxon>
        <taxon>Apoidea</taxon>
        <taxon>Anthophila</taxon>
        <taxon>Apidae</taxon>
        <taxon>Melipona</taxon>
    </lineage>
</organism>
<dbReference type="EMBL" id="KQ435908">
    <property type="protein sequence ID" value="KOX68976.1"/>
    <property type="molecule type" value="Genomic_DNA"/>
</dbReference>
<protein>
    <submittedName>
        <fullName evidence="2">Uncharacterized protein</fullName>
    </submittedName>
</protein>
<gene>
    <name evidence="2" type="ORF">WN51_06727</name>
</gene>